<protein>
    <recommendedName>
        <fullName evidence="2">Nuclease HARBI1</fullName>
    </recommendedName>
</protein>
<evidence type="ECO:0000313" key="1">
    <source>
        <dbReference type="EMBL" id="JAC56466.1"/>
    </source>
</evidence>
<organism evidence="1">
    <name type="scientific">Bactrocera dorsalis</name>
    <name type="common">Oriental fruit fly</name>
    <name type="synonym">Dacus dorsalis</name>
    <dbReference type="NCBI Taxonomy" id="27457"/>
    <lineage>
        <taxon>Eukaryota</taxon>
        <taxon>Metazoa</taxon>
        <taxon>Ecdysozoa</taxon>
        <taxon>Arthropoda</taxon>
        <taxon>Hexapoda</taxon>
        <taxon>Insecta</taxon>
        <taxon>Pterygota</taxon>
        <taxon>Neoptera</taxon>
        <taxon>Endopterygota</taxon>
        <taxon>Diptera</taxon>
        <taxon>Brachycera</taxon>
        <taxon>Muscomorpha</taxon>
        <taxon>Tephritoidea</taxon>
        <taxon>Tephritidae</taxon>
        <taxon>Bactrocera</taxon>
        <taxon>Bactrocera</taxon>
    </lineage>
</organism>
<name>A0A034WLL2_BACDO</name>
<dbReference type="AlphaFoldDB" id="A0A034WLL2"/>
<dbReference type="EMBL" id="GAKP01002486">
    <property type="protein sequence ID" value="JAC56466.1"/>
    <property type="molecule type" value="Transcribed_RNA"/>
</dbReference>
<reference evidence="1" key="1">
    <citation type="journal article" date="2014" name="BMC Genomics">
        <title>Characterizing the developmental transcriptome of the oriental fruit fly, Bactrocera dorsalis (Diptera: Tephritidae) through comparative genomic analysis with Drosophila melanogaster utilizing modENCODE datasets.</title>
        <authorList>
            <person name="Geib S.M."/>
            <person name="Calla B."/>
            <person name="Hall B."/>
            <person name="Hou S."/>
            <person name="Manoukis N.C."/>
        </authorList>
    </citation>
    <scope>NUCLEOTIDE SEQUENCE</scope>
    <source>
        <strain evidence="1">Punador</strain>
    </source>
</reference>
<proteinExistence type="predicted"/>
<dbReference type="OrthoDB" id="8065482at2759"/>
<accession>A0A034WLL2</accession>
<sequence length="129" mass="14655">MSSAILAFLLLEEERNKKIKRKILRDHSNPLDAPGQSFISHYRLNVEPHLQPSIIPPIIQLAATLRFLAEGAYQRGVGRDSCISLARSTVSQILTKVMCLLENYICGQWVKLSMDESENMISRNHFFGK</sequence>
<evidence type="ECO:0008006" key="2">
    <source>
        <dbReference type="Google" id="ProtNLM"/>
    </source>
</evidence>